<evidence type="ECO:0000259" key="3">
    <source>
        <dbReference type="Pfam" id="PF20684"/>
    </source>
</evidence>
<evidence type="ECO:0000256" key="1">
    <source>
        <dbReference type="SAM" id="MobiDB-lite"/>
    </source>
</evidence>
<dbReference type="InterPro" id="IPR049326">
    <property type="entry name" value="Rhodopsin_dom_fungi"/>
</dbReference>
<keyword evidence="2" id="KW-0812">Transmembrane</keyword>
<dbReference type="Pfam" id="PF20684">
    <property type="entry name" value="Fung_rhodopsin"/>
    <property type="match status" value="1"/>
</dbReference>
<evidence type="ECO:0000313" key="4">
    <source>
        <dbReference type="EMBL" id="KAF2838115.1"/>
    </source>
</evidence>
<accession>A0A9P4SAC9</accession>
<dbReference type="AlphaFoldDB" id="A0A9P4SAC9"/>
<dbReference type="EMBL" id="MU006097">
    <property type="protein sequence ID" value="KAF2838115.1"/>
    <property type="molecule type" value="Genomic_DNA"/>
</dbReference>
<evidence type="ECO:0000313" key="5">
    <source>
        <dbReference type="Proteomes" id="UP000799429"/>
    </source>
</evidence>
<evidence type="ECO:0000256" key="2">
    <source>
        <dbReference type="SAM" id="Phobius"/>
    </source>
</evidence>
<feature type="domain" description="Rhodopsin" evidence="3">
    <location>
        <begin position="42"/>
        <end position="273"/>
    </location>
</feature>
<feature type="region of interest" description="Disordered" evidence="1">
    <location>
        <begin position="289"/>
        <end position="323"/>
    </location>
</feature>
<feature type="transmembrane region" description="Helical" evidence="2">
    <location>
        <begin position="20"/>
        <end position="43"/>
    </location>
</feature>
<feature type="transmembrane region" description="Helical" evidence="2">
    <location>
        <begin position="135"/>
        <end position="153"/>
    </location>
</feature>
<feature type="transmembrane region" description="Helical" evidence="2">
    <location>
        <begin position="209"/>
        <end position="230"/>
    </location>
</feature>
<proteinExistence type="predicted"/>
<reference evidence="4" key="1">
    <citation type="journal article" date="2020" name="Stud. Mycol.">
        <title>101 Dothideomycetes genomes: a test case for predicting lifestyles and emergence of pathogens.</title>
        <authorList>
            <person name="Haridas S."/>
            <person name="Albert R."/>
            <person name="Binder M."/>
            <person name="Bloem J."/>
            <person name="Labutti K."/>
            <person name="Salamov A."/>
            <person name="Andreopoulos B."/>
            <person name="Baker S."/>
            <person name="Barry K."/>
            <person name="Bills G."/>
            <person name="Bluhm B."/>
            <person name="Cannon C."/>
            <person name="Castanera R."/>
            <person name="Culley D."/>
            <person name="Daum C."/>
            <person name="Ezra D."/>
            <person name="Gonzalez J."/>
            <person name="Henrissat B."/>
            <person name="Kuo A."/>
            <person name="Liang C."/>
            <person name="Lipzen A."/>
            <person name="Lutzoni F."/>
            <person name="Magnuson J."/>
            <person name="Mondo S."/>
            <person name="Nolan M."/>
            <person name="Ohm R."/>
            <person name="Pangilinan J."/>
            <person name="Park H.-J."/>
            <person name="Ramirez L."/>
            <person name="Alfaro M."/>
            <person name="Sun H."/>
            <person name="Tritt A."/>
            <person name="Yoshinaga Y."/>
            <person name="Zwiers L.-H."/>
            <person name="Turgeon B."/>
            <person name="Goodwin S."/>
            <person name="Spatafora J."/>
            <person name="Crous P."/>
            <person name="Grigoriev I."/>
        </authorList>
    </citation>
    <scope>NUCLEOTIDE SEQUENCE</scope>
    <source>
        <strain evidence="4">CBS 101060</strain>
    </source>
</reference>
<name>A0A9P4SAC9_9PEZI</name>
<feature type="transmembrane region" description="Helical" evidence="2">
    <location>
        <begin position="250"/>
        <end position="268"/>
    </location>
</feature>
<dbReference type="OrthoDB" id="3918601at2759"/>
<protein>
    <recommendedName>
        <fullName evidence="3">Rhodopsin domain-containing protein</fullName>
    </recommendedName>
</protein>
<dbReference type="PANTHER" id="PTHR38794:SF3">
    <property type="entry name" value="INTEGRAL MEMBRANE PROTEIN"/>
    <property type="match status" value="1"/>
</dbReference>
<sequence length="429" mass="48069">MTISEVSAPFVRPSPDNQAAWVIVLSSVLMIFSLICIVAKVVYRFRFVRLPVYDILLIVSMLFALVQTVCIIAACKNGLGRRRKEVSREDFERYGKFLYASQLLHTASLAFSKSSVVHFITVLSPQLGVQRICHGTYAIITLWATTGIIALAAQCKPRPWDYEGGSCINQKALYTELGIVNILIDVLLVGLPVYMLWDVHTDRKTKVGIITHFAIRIFIPVFTILYIISLNPLFDADPSARTWRMKTPTIWNQVIMNLSILTATLPSLKHVLDQLRAGVAKSTVSHFELSGRGSTSRDRSKRRSTTLQDSSKKSKGKDSILSTVTTTMTKASATFKRMSGTEILSSESGSDTDRRFRSQSIFSQDKLKLRPDIAESRAEVERSESIQGLTEDVIYQKVEFDVRHHDIEAATTKSMDVQGNRNGDEIRTP</sequence>
<feature type="transmembrane region" description="Helical" evidence="2">
    <location>
        <begin position="55"/>
        <end position="79"/>
    </location>
</feature>
<keyword evidence="2" id="KW-1133">Transmembrane helix</keyword>
<comment type="caution">
    <text evidence="4">The sequence shown here is derived from an EMBL/GenBank/DDBJ whole genome shotgun (WGS) entry which is preliminary data.</text>
</comment>
<dbReference type="PANTHER" id="PTHR38794">
    <property type="entry name" value="INTEGRAL MEMBRANE PROTEIN"/>
    <property type="match status" value="1"/>
</dbReference>
<feature type="transmembrane region" description="Helical" evidence="2">
    <location>
        <begin position="173"/>
        <end position="197"/>
    </location>
</feature>
<keyword evidence="2" id="KW-0472">Membrane</keyword>
<gene>
    <name evidence="4" type="ORF">M501DRAFT_1017143</name>
</gene>
<keyword evidence="5" id="KW-1185">Reference proteome</keyword>
<organism evidence="4 5">
    <name type="scientific">Patellaria atrata CBS 101060</name>
    <dbReference type="NCBI Taxonomy" id="1346257"/>
    <lineage>
        <taxon>Eukaryota</taxon>
        <taxon>Fungi</taxon>
        <taxon>Dikarya</taxon>
        <taxon>Ascomycota</taxon>
        <taxon>Pezizomycotina</taxon>
        <taxon>Dothideomycetes</taxon>
        <taxon>Dothideomycetes incertae sedis</taxon>
        <taxon>Patellariales</taxon>
        <taxon>Patellariaceae</taxon>
        <taxon>Patellaria</taxon>
    </lineage>
</organism>
<dbReference type="Proteomes" id="UP000799429">
    <property type="component" value="Unassembled WGS sequence"/>
</dbReference>